<keyword evidence="2" id="KW-1003">Cell membrane</keyword>
<feature type="domain" description="Teneurin NHL" evidence="14">
    <location>
        <begin position="247"/>
        <end position="601"/>
    </location>
</feature>
<evidence type="ECO:0000256" key="9">
    <source>
        <dbReference type="ARBA" id="ARBA00023157"/>
    </source>
</evidence>
<evidence type="ECO:0000256" key="3">
    <source>
        <dbReference type="ARBA" id="ARBA00022536"/>
    </source>
</evidence>
<dbReference type="FunFam" id="2.120.10.30:FF:000033">
    <property type="entry name" value="teneurin-a isoform X3"/>
    <property type="match status" value="1"/>
</dbReference>
<dbReference type="InterPro" id="IPR011042">
    <property type="entry name" value="6-blade_b-propeller_TolB-like"/>
</dbReference>
<evidence type="ECO:0000256" key="1">
    <source>
        <dbReference type="ARBA" id="ARBA00004167"/>
    </source>
</evidence>
<keyword evidence="7" id="KW-1133">Transmembrane helix</keyword>
<dbReference type="OrthoDB" id="442731at2759"/>
<evidence type="ECO:0000259" key="13">
    <source>
        <dbReference type="Pfam" id="PF25020"/>
    </source>
</evidence>
<dbReference type="GO" id="GO:0097060">
    <property type="term" value="C:synaptic membrane"/>
    <property type="evidence" value="ECO:0007669"/>
    <property type="project" value="UniProtKB-SubCell"/>
</dbReference>
<keyword evidence="8" id="KW-0472">Membrane</keyword>
<evidence type="ECO:0000259" key="15">
    <source>
        <dbReference type="Pfam" id="PF25023"/>
    </source>
</evidence>
<dbReference type="Gene3D" id="2.120.10.30">
    <property type="entry name" value="TolB, C-terminal domain"/>
    <property type="match status" value="3"/>
</dbReference>
<evidence type="ECO:0000256" key="8">
    <source>
        <dbReference type="ARBA" id="ARBA00023136"/>
    </source>
</evidence>
<name>A0A9J6BAV6_POLVA</name>
<evidence type="ECO:0000259" key="12">
    <source>
        <dbReference type="Pfam" id="PF24329"/>
    </source>
</evidence>
<reference evidence="16" key="1">
    <citation type="submission" date="2021-03" db="EMBL/GenBank/DDBJ databases">
        <title>Chromosome level genome of the anhydrobiotic midge Polypedilum vanderplanki.</title>
        <authorList>
            <person name="Yoshida Y."/>
            <person name="Kikawada T."/>
            <person name="Gusev O."/>
        </authorList>
    </citation>
    <scope>NUCLEOTIDE SEQUENCE</scope>
    <source>
        <strain evidence="16">NIAS01</strain>
        <tissue evidence="16">Whole body or cell culture</tissue>
    </source>
</reference>
<dbReference type="EMBL" id="JADBJN010000004">
    <property type="protein sequence ID" value="KAG5666964.1"/>
    <property type="molecule type" value="Genomic_DNA"/>
</dbReference>
<dbReference type="GO" id="GO:0008045">
    <property type="term" value="P:motor neuron axon guidance"/>
    <property type="evidence" value="ECO:0007669"/>
    <property type="project" value="TreeGrafter"/>
</dbReference>
<evidence type="ECO:0000256" key="7">
    <source>
        <dbReference type="ARBA" id="ARBA00022989"/>
    </source>
</evidence>
<gene>
    <name evidence="16" type="ORF">PVAND_014968</name>
</gene>
<keyword evidence="5" id="KW-0677">Repeat</keyword>
<dbReference type="InterPro" id="IPR057627">
    <property type="entry name" value="FN-plug_TEN1-4"/>
</dbReference>
<dbReference type="GO" id="GO:0042803">
    <property type="term" value="F:protein homodimerization activity"/>
    <property type="evidence" value="ECO:0007669"/>
    <property type="project" value="UniProtKB-ARBA"/>
</dbReference>
<dbReference type="SUPFAM" id="SSF101898">
    <property type="entry name" value="NHL repeat"/>
    <property type="match status" value="1"/>
</dbReference>
<dbReference type="InterPro" id="IPR006530">
    <property type="entry name" value="YD"/>
</dbReference>
<evidence type="ECO:0008006" key="18">
    <source>
        <dbReference type="Google" id="ProtNLM"/>
    </source>
</evidence>
<keyword evidence="9" id="KW-1015">Disulfide bond</keyword>
<evidence type="ECO:0000259" key="14">
    <source>
        <dbReference type="Pfam" id="PF25021"/>
    </source>
</evidence>
<dbReference type="Gene3D" id="2.180.10.10">
    <property type="entry name" value="RHS repeat-associated core"/>
    <property type="match status" value="1"/>
</dbReference>
<evidence type="ECO:0000256" key="2">
    <source>
        <dbReference type="ARBA" id="ARBA00022475"/>
    </source>
</evidence>
<protein>
    <recommendedName>
        <fullName evidence="18">Tox-GHH domain-containing protein</fullName>
    </recommendedName>
</protein>
<dbReference type="InterPro" id="IPR028916">
    <property type="entry name" value="Tox-GHH_dom"/>
</dbReference>
<dbReference type="SUPFAM" id="SSF82171">
    <property type="entry name" value="DPP6 N-terminal domain-like"/>
    <property type="match status" value="1"/>
</dbReference>
<dbReference type="InterPro" id="IPR056823">
    <property type="entry name" value="TEN-like_YD-shell"/>
</dbReference>
<keyword evidence="4" id="KW-0812">Transmembrane</keyword>
<evidence type="ECO:0000256" key="10">
    <source>
        <dbReference type="ARBA" id="ARBA00034109"/>
    </source>
</evidence>
<evidence type="ECO:0000256" key="5">
    <source>
        <dbReference type="ARBA" id="ARBA00022737"/>
    </source>
</evidence>
<dbReference type="NCBIfam" id="TIGR03696">
    <property type="entry name" value="Rhs_assc_core"/>
    <property type="match status" value="1"/>
</dbReference>
<dbReference type="Pfam" id="PF25020">
    <property type="entry name" value="TTR_TEN1-4"/>
    <property type="match status" value="1"/>
</dbReference>
<evidence type="ECO:0000256" key="6">
    <source>
        <dbReference type="ARBA" id="ARBA00022889"/>
    </source>
</evidence>
<keyword evidence="17" id="KW-1185">Reference proteome</keyword>
<accession>A0A9J6BAV6</accession>
<feature type="domain" description="Teneurin-like YD-shell" evidence="15">
    <location>
        <begin position="611"/>
        <end position="1508"/>
    </location>
</feature>
<dbReference type="Proteomes" id="UP001107558">
    <property type="component" value="Chromosome 4"/>
</dbReference>
<proteinExistence type="predicted"/>
<comment type="subcellular location">
    <subcellularLocation>
        <location evidence="1">Membrane</location>
        <topology evidence="1">Single-pass membrane protein</topology>
    </subcellularLocation>
    <subcellularLocation>
        <location evidence="10">Synaptic cell membrane</location>
    </subcellularLocation>
</comment>
<keyword evidence="3" id="KW-0245">EGF-like domain</keyword>
<dbReference type="Pfam" id="PF15636">
    <property type="entry name" value="Tox-GHH"/>
    <property type="match status" value="1"/>
</dbReference>
<dbReference type="Pfam" id="PF25021">
    <property type="entry name" value="TEN_NHL"/>
    <property type="match status" value="1"/>
</dbReference>
<dbReference type="PANTHER" id="PTHR11219">
    <property type="entry name" value="TENEURIN AND N-ACETYLGLUCOSAMINE-1-PHOSPHODIESTER ALPHA-N-ACETYLGLUCOSAMINIDASE"/>
    <property type="match status" value="1"/>
</dbReference>
<evidence type="ECO:0000313" key="16">
    <source>
        <dbReference type="EMBL" id="KAG5666964.1"/>
    </source>
</evidence>
<keyword evidence="6" id="KW-0130">Cell adhesion</keyword>
<dbReference type="Pfam" id="PF24329">
    <property type="entry name" value="FN-plug_TEN1-4"/>
    <property type="match status" value="1"/>
</dbReference>
<feature type="domain" description="Teneurin 1-4-like FN-plug" evidence="12">
    <location>
        <begin position="125"/>
        <end position="205"/>
    </location>
</feature>
<organism evidence="16 17">
    <name type="scientific">Polypedilum vanderplanki</name>
    <name type="common">Sleeping chironomid midge</name>
    <dbReference type="NCBI Taxonomy" id="319348"/>
    <lineage>
        <taxon>Eukaryota</taxon>
        <taxon>Metazoa</taxon>
        <taxon>Ecdysozoa</taxon>
        <taxon>Arthropoda</taxon>
        <taxon>Hexapoda</taxon>
        <taxon>Insecta</taxon>
        <taxon>Pterygota</taxon>
        <taxon>Neoptera</taxon>
        <taxon>Endopterygota</taxon>
        <taxon>Diptera</taxon>
        <taxon>Nematocera</taxon>
        <taxon>Chironomoidea</taxon>
        <taxon>Chironomidae</taxon>
        <taxon>Chironominae</taxon>
        <taxon>Polypedilum</taxon>
        <taxon>Polypedilum</taxon>
    </lineage>
</organism>
<dbReference type="InterPro" id="IPR022385">
    <property type="entry name" value="Rhs_assc_core"/>
</dbReference>
<feature type="domain" description="Tox-GHH" evidence="11">
    <location>
        <begin position="1727"/>
        <end position="1803"/>
    </location>
</feature>
<comment type="caution">
    <text evidence="16">The sequence shown here is derived from an EMBL/GenBank/DDBJ whole genome shotgun (WGS) entry which is preliminary data.</text>
</comment>
<evidence type="ECO:0000259" key="11">
    <source>
        <dbReference type="Pfam" id="PF15636"/>
    </source>
</evidence>
<sequence length="1812" mass="206165">MINGGGAVKILFGRQPFRPHERIVNVPWNEVVIIDTVVMSVDDDKSQLIPATTRFSTPCLTHDYDSIKPIVLATWKHGFQGSCPTKSAILAESQVIQESITIPGTNLNLMYHSSKVSGYLSTIELQLTPEVIPPTLYRIHLKITIEGILFEKIFEADPSIKFTYAWNRLNIYKQKVYGVTTAMVRVGYEHKGCAGIIWEIQTTKLSGHDMSISQIGGWNLDIHHRYNFHEGIVQMGDGTNVFLKQKPKMIETIMGDGHQRTLNCGECDGQSVKQKLLAPVALASAADGSVYVGDFNYIRKITTDGMVRTIVKLNATRVSYRYHMAISPLDGTLFISDPESHQIIRVLRQNDFSDPERNWEVFVGSGERCLPGDEAHCGDGSSARDAKLAYPKGIAVAHDGTLYFADGTNIRMVDRDGIISTIIGSHVHKSHWKPVSCEGTLKMEEVLLRWPTEVAINPLTGALHFLDDRVVMMMTQDGRLRIVAGRPLHCPSSSADDLSLAVHATLVMPQSIAFSPNGDLYIAESDSQRINRIRVVSTDGKISHYAGSESKCNCLERGCDCYSSDHHLASAARFNTISAVTVTPNEDVYIADQANYRVRLVTSQIPAGSTREYEVYNPETHEVYIFNRFGQHTATRNVLTGETYVTFSYNVNTSNGKLSIVTDAVGNRVYFLRDYQAQIQYIENSKGQKSSLKLSPRYKMLHEFRTFDNFSITYDYYGGSGLLKSRLDTTGRSFFYNYDEFGRTTSVITPSGKIISVDFDLSNKGALIEVDENAQNHYTLNIQKNQIVQKIGQTVTKMSIDSSGGTTKLTPFGIATTVETAPHAILSEIDELLGETYPVPSRQKYELKNELVNRFEWRYMVKKSQNNSQKQKTQPIVKKLKVNGEGVLYIEYDKDNQIVTVGTDDKSNTKLLVVNYDKGLRPTAFRPQSGDYAHVEIEYDRYGRIGKWTWGDLIESYNYESGRLSEIKYADDTSLLFTFKDPNSMYPLKITTPRRSDYLLQYDEHGALQSITTPRGHIHAFSLQTSFGFMKYQYHSPTQRHPFELQYDDQGRLLARIHPHQSGKVVYVYDDNDQLETILAGLSQTYYTYQDNTGLLKQVEVKEPGFELRREFRYHTGLLKDEKLKISSKGTLTAAHYKYQYDGQARLSAIEMSIDGKDMPMLRFKFHQNLGTLLNVSDLKVSRNINRTVIEDVSKQYFTITDFDEHGRVKSVLINIKTVDAFRLELEHDSRNRIKTHKVTIGRQPSIDKVNYNADGHVLEVVGTNNWKYLYDENGNVIGVLEAGDKTNLGYDPADRVVQVGDVEFNSYDARGFVVRRGEQKYRYNNRGQLIHAMERDKFQSWYCYDDLDRMVMWYDDKGNMTQFYYANIMHKHLITHMHQPKSGRTFRFIYDDRSNLIVVETADQRFYVASDQNSSPLAFFDINANVVKQVRRTPFGKIIKDTNPEFYVPIGYHGGLIDPNTNLVYINSRLYDPSVGQWMTPDWEKLANQMVLPTDVFTYRFRNNDPINGWRDQRNDQQSIGLMSDIQQWMKVLGYDIEKMQATKYVNNLVQRPVFKVKSEQLSPEFGAISGLSSIIDKIDNSFSNVEIVPRSLLFDSLPIAQPRIAYRSAIFGSGVLFSRVGNRALVSVIDSSNSVIQDVVSSVFNNSFFLDLHFNIHNQDVFYFVKDNVIKLRDDTEELRRLGGMFNVTTHDINNEHGNENGKELRLHGTDAIVIIKYGVDANVERRRILKHAHKRAVDRAWENEKQTVASGAEGSVNWSEDEKEELIQHGEVEHYDGIDIHSIHKYPQLADDPSNIVFQRSSKSSTQSH</sequence>
<dbReference type="Pfam" id="PF25023">
    <property type="entry name" value="TEN_YD-shell"/>
    <property type="match status" value="1"/>
</dbReference>
<dbReference type="InterPro" id="IPR056820">
    <property type="entry name" value="TEN_TTR-like"/>
</dbReference>
<dbReference type="GO" id="GO:0007155">
    <property type="term" value="P:cell adhesion"/>
    <property type="evidence" value="ECO:0007669"/>
    <property type="project" value="UniProtKB-KW"/>
</dbReference>
<feature type="domain" description="Teneurin TTR-like" evidence="13">
    <location>
        <begin position="1"/>
        <end position="39"/>
    </location>
</feature>
<dbReference type="InterPro" id="IPR051216">
    <property type="entry name" value="Teneurin"/>
</dbReference>
<evidence type="ECO:0000313" key="17">
    <source>
        <dbReference type="Proteomes" id="UP001107558"/>
    </source>
</evidence>
<dbReference type="PANTHER" id="PTHR11219:SF72">
    <property type="entry name" value="TENEURIN-M"/>
    <property type="match status" value="1"/>
</dbReference>
<dbReference type="NCBIfam" id="TIGR01643">
    <property type="entry name" value="YD_repeat_2x"/>
    <property type="match status" value="1"/>
</dbReference>
<dbReference type="InterPro" id="IPR056822">
    <property type="entry name" value="TEN_NHL"/>
</dbReference>
<evidence type="ECO:0000256" key="4">
    <source>
        <dbReference type="ARBA" id="ARBA00022692"/>
    </source>
</evidence>